<dbReference type="KEGG" id="vhy:G7082_08990"/>
<sequence>MAVLTEYDVRNILKKECLTEMIIAKGTIVTPSAKSFLNDKGITILFEKDEAAQVEVEICEEEVSETHEVPQFSGDHFLLKKNSIQWTLLKIEFIKFQKSLTEVENSHLNDPLHLILKMIDDVVSGLGQTFWLNTNYLTLEEESKEVELSIELEDYQLELYRLMLLTKKRCCELVECHKDGFGICQREDLLELEVRFPEYIKSLINS</sequence>
<keyword evidence="2" id="KW-1185">Reference proteome</keyword>
<name>A0A6G8AU75_9ENTE</name>
<dbReference type="RefSeq" id="WP_166034764.1">
    <property type="nucleotide sequence ID" value="NZ_CP049887.1"/>
</dbReference>
<gene>
    <name evidence="1" type="ORF">G7082_08990</name>
</gene>
<dbReference type="AlphaFoldDB" id="A0A6G8AU75"/>
<evidence type="ECO:0000313" key="2">
    <source>
        <dbReference type="Proteomes" id="UP000501747"/>
    </source>
</evidence>
<accession>A0A6G8AU75</accession>
<dbReference type="Proteomes" id="UP000501747">
    <property type="component" value="Chromosome"/>
</dbReference>
<protein>
    <submittedName>
        <fullName evidence="1">Uncharacterized protein</fullName>
    </submittedName>
</protein>
<reference evidence="1 2" key="1">
    <citation type="submission" date="2020-03" db="EMBL/GenBank/DDBJ databases">
        <title>Vagococcus sp. nov., isolated from beetles.</title>
        <authorList>
            <person name="Hyun D.-W."/>
            <person name="Bae J.-W."/>
        </authorList>
    </citation>
    <scope>NUCLEOTIDE SEQUENCE [LARGE SCALE GENOMIC DNA]</scope>
    <source>
        <strain evidence="1 2">HDW17B</strain>
    </source>
</reference>
<proteinExistence type="predicted"/>
<organism evidence="1 2">
    <name type="scientific">Vagococcus hydrophili</name>
    <dbReference type="NCBI Taxonomy" id="2714947"/>
    <lineage>
        <taxon>Bacteria</taxon>
        <taxon>Bacillati</taxon>
        <taxon>Bacillota</taxon>
        <taxon>Bacilli</taxon>
        <taxon>Lactobacillales</taxon>
        <taxon>Enterococcaceae</taxon>
        <taxon>Vagococcus</taxon>
    </lineage>
</organism>
<evidence type="ECO:0000313" key="1">
    <source>
        <dbReference type="EMBL" id="QIL48628.1"/>
    </source>
</evidence>
<dbReference type="EMBL" id="CP049887">
    <property type="protein sequence ID" value="QIL48628.1"/>
    <property type="molecule type" value="Genomic_DNA"/>
</dbReference>